<organism evidence="1 2">
    <name type="scientific">Bacillus cereus BAG5X1-1</name>
    <dbReference type="NCBI Taxonomy" id="1053189"/>
    <lineage>
        <taxon>Bacteria</taxon>
        <taxon>Bacillati</taxon>
        <taxon>Bacillota</taxon>
        <taxon>Bacilli</taxon>
        <taxon>Bacillales</taxon>
        <taxon>Bacillaceae</taxon>
        <taxon>Bacillus</taxon>
        <taxon>Bacillus cereus group</taxon>
    </lineage>
</organism>
<dbReference type="AlphaFoldDB" id="J8A365"/>
<protein>
    <submittedName>
        <fullName evidence="1">Uncharacterized protein</fullName>
    </submittedName>
</protein>
<accession>J8A365</accession>
<evidence type="ECO:0000313" key="2">
    <source>
        <dbReference type="Proteomes" id="UP000006600"/>
    </source>
</evidence>
<evidence type="ECO:0000313" key="1">
    <source>
        <dbReference type="EMBL" id="EJQ37602.1"/>
    </source>
</evidence>
<dbReference type="HOGENOM" id="CLU_3076534_0_0_9"/>
<dbReference type="EMBL" id="AHDJ01000061">
    <property type="protein sequence ID" value="EJQ37602.1"/>
    <property type="molecule type" value="Genomic_DNA"/>
</dbReference>
<dbReference type="RefSeq" id="WP_002107002.1">
    <property type="nucleotide sequence ID" value="NZ_JH791997.1"/>
</dbReference>
<gene>
    <name evidence="1" type="ORF">IEE_05161</name>
</gene>
<reference evidence="1 2" key="1">
    <citation type="submission" date="2012-04" db="EMBL/GenBank/DDBJ databases">
        <title>The Genome Sequence of Bacillus cereus BAG5X1-1.</title>
        <authorList>
            <consortium name="The Broad Institute Genome Sequencing Platform"/>
            <consortium name="The Broad Institute Genome Sequencing Center for Infectious Disease"/>
            <person name="Feldgarden M."/>
            <person name="Van der Auwera G.A."/>
            <person name="Mahillon J."/>
            <person name="Duprez V."/>
            <person name="Timmery S."/>
            <person name="Mattelet C."/>
            <person name="Dierick K."/>
            <person name="Sun M."/>
            <person name="Yu Z."/>
            <person name="Zhu L."/>
            <person name="Hu X."/>
            <person name="Shank E.B."/>
            <person name="Swiecicka I."/>
            <person name="Hansen B.M."/>
            <person name="Andrup L."/>
            <person name="Young S.K."/>
            <person name="Zeng Q."/>
            <person name="Gargeya S."/>
            <person name="Fitzgerald M."/>
            <person name="Haas B."/>
            <person name="Abouelleil A."/>
            <person name="Alvarado L."/>
            <person name="Arachchi H.M."/>
            <person name="Berlin A."/>
            <person name="Chapman S.B."/>
            <person name="Goldberg J."/>
            <person name="Griggs A."/>
            <person name="Gujja S."/>
            <person name="Hansen M."/>
            <person name="Howarth C."/>
            <person name="Imamovic A."/>
            <person name="Larimer J."/>
            <person name="McCowen C."/>
            <person name="Montmayeur A."/>
            <person name="Murphy C."/>
            <person name="Neiman D."/>
            <person name="Pearson M."/>
            <person name="Priest M."/>
            <person name="Roberts A."/>
            <person name="Saif S."/>
            <person name="Shea T."/>
            <person name="Sisk P."/>
            <person name="Sykes S."/>
            <person name="Wortman J."/>
            <person name="Nusbaum C."/>
            <person name="Birren B."/>
        </authorList>
    </citation>
    <scope>NUCLEOTIDE SEQUENCE [LARGE SCALE GENOMIC DNA]</scope>
    <source>
        <strain evidence="1 2">BAG5X1-1</strain>
    </source>
</reference>
<sequence length="52" mass="6343">MAIHITMNKEFEDEEIVVYQYYPSESPEKVGKMYFHKKEEQNLIEKAKESFR</sequence>
<dbReference type="PATRIC" id="fig|1053189.3.peg.5266"/>
<name>J8A365_BACCE</name>
<comment type="caution">
    <text evidence="1">The sequence shown here is derived from an EMBL/GenBank/DDBJ whole genome shotgun (WGS) entry which is preliminary data.</text>
</comment>
<proteinExistence type="predicted"/>
<dbReference type="Proteomes" id="UP000006600">
    <property type="component" value="Unassembled WGS sequence"/>
</dbReference>